<dbReference type="EMBL" id="AMCW01000112">
    <property type="protein sequence ID" value="EKK00799.1"/>
    <property type="molecule type" value="Genomic_DNA"/>
</dbReference>
<evidence type="ECO:0000313" key="1">
    <source>
        <dbReference type="EMBL" id="EKK00799.1"/>
    </source>
</evidence>
<dbReference type="PATRIC" id="fig|993517.3.peg.4157"/>
<organism evidence="1 2">
    <name type="scientific">Rhodopirellula baltica SH28</name>
    <dbReference type="NCBI Taxonomy" id="993517"/>
    <lineage>
        <taxon>Bacteria</taxon>
        <taxon>Pseudomonadati</taxon>
        <taxon>Planctomycetota</taxon>
        <taxon>Planctomycetia</taxon>
        <taxon>Pirellulales</taxon>
        <taxon>Pirellulaceae</taxon>
        <taxon>Rhodopirellula</taxon>
    </lineage>
</organism>
<accession>K5DDA8</accession>
<protein>
    <submittedName>
        <fullName evidence="1">Uncharacterized protein</fullName>
    </submittedName>
</protein>
<comment type="caution">
    <text evidence="1">The sequence shown here is derived from an EMBL/GenBank/DDBJ whole genome shotgun (WGS) entry which is preliminary data.</text>
</comment>
<name>K5DDA8_RHOBT</name>
<evidence type="ECO:0000313" key="2">
    <source>
        <dbReference type="Proteomes" id="UP000007993"/>
    </source>
</evidence>
<sequence length="53" mass="5940">MLGTNRAGGLTSAASARVHFAHERDQIRDAFGLQSRANLDWRNRMIQEALVTE</sequence>
<dbReference type="Proteomes" id="UP000007993">
    <property type="component" value="Unassembled WGS sequence"/>
</dbReference>
<gene>
    <name evidence="1" type="ORF">RBSH_03825</name>
</gene>
<dbReference type="AlphaFoldDB" id="K5DDA8"/>
<reference evidence="1 2" key="1">
    <citation type="journal article" date="2013" name="Mar. Genomics">
        <title>Expression of sulfatases in Rhodopirellula baltica and the diversity of sulfatases in the genus Rhodopirellula.</title>
        <authorList>
            <person name="Wegner C.E."/>
            <person name="Richter-Heitmann T."/>
            <person name="Klindworth A."/>
            <person name="Klockow C."/>
            <person name="Richter M."/>
            <person name="Achstetter T."/>
            <person name="Glockner F.O."/>
            <person name="Harder J."/>
        </authorList>
    </citation>
    <scope>NUCLEOTIDE SEQUENCE [LARGE SCALE GENOMIC DNA]</scope>
    <source>
        <strain evidence="1 2">SH28</strain>
    </source>
</reference>
<proteinExistence type="predicted"/>